<keyword evidence="10" id="KW-0418">Kinase</keyword>
<dbReference type="EC" id="2.7.9.2" evidence="5"/>
<dbReference type="InterPro" id="IPR008279">
    <property type="entry name" value="PEP-util_enz_mobile_dom"/>
</dbReference>
<dbReference type="Proteomes" id="UP001483337">
    <property type="component" value="Chromosome"/>
</dbReference>
<comment type="catalytic activity">
    <reaction evidence="14">
        <text>pyruvate + ATP + H2O = phosphoenolpyruvate + AMP + phosphate + 2 H(+)</text>
        <dbReference type="Rhea" id="RHEA:11364"/>
        <dbReference type="ChEBI" id="CHEBI:15361"/>
        <dbReference type="ChEBI" id="CHEBI:15377"/>
        <dbReference type="ChEBI" id="CHEBI:15378"/>
        <dbReference type="ChEBI" id="CHEBI:30616"/>
        <dbReference type="ChEBI" id="CHEBI:43474"/>
        <dbReference type="ChEBI" id="CHEBI:58702"/>
        <dbReference type="ChEBI" id="CHEBI:456215"/>
        <dbReference type="EC" id="2.7.9.2"/>
    </reaction>
</comment>
<keyword evidence="9" id="KW-0547">Nucleotide-binding</keyword>
<dbReference type="RefSeq" id="WP_353929413.1">
    <property type="nucleotide sequence ID" value="NZ_CP150886.1"/>
</dbReference>
<dbReference type="InterPro" id="IPR023151">
    <property type="entry name" value="PEP_util_CS"/>
</dbReference>
<reference evidence="18 19" key="1">
    <citation type="submission" date="2024-04" db="EMBL/GenBank/DDBJ databases">
        <title>Okeanomitos corallinicola gen. &amp; sp. nov. (Nostocales, Cyanobacteria), a new toxic marine heterocyst-forming cyanobacterium from a coral reef.</title>
        <authorList>
            <person name="Li H."/>
            <person name="Li R."/>
            <person name="Kang J."/>
            <person name="Hii K.S."/>
            <person name="Mohamed H.F."/>
            <person name="Xu X."/>
            <person name="Luo Z."/>
        </authorList>
    </citation>
    <scope>NUCLEOTIDE SEQUENCE [LARGE SCALE GENOMIC DNA]</scope>
    <source>
        <strain evidence="18 19">TIOX110</strain>
    </source>
</reference>
<keyword evidence="11" id="KW-0067">ATP-binding</keyword>
<dbReference type="Pfam" id="PF00391">
    <property type="entry name" value="PEP-utilizers"/>
    <property type="match status" value="1"/>
</dbReference>
<dbReference type="InterPro" id="IPR036637">
    <property type="entry name" value="Phosphohistidine_dom_sf"/>
</dbReference>
<evidence type="ECO:0000256" key="7">
    <source>
        <dbReference type="ARBA" id="ARBA00022679"/>
    </source>
</evidence>
<keyword evidence="7" id="KW-0808">Transferase</keyword>
<evidence type="ECO:0000256" key="9">
    <source>
        <dbReference type="ARBA" id="ARBA00022741"/>
    </source>
</evidence>
<dbReference type="EMBL" id="CP150886">
    <property type="protein sequence ID" value="WZB86499.1"/>
    <property type="molecule type" value="Genomic_DNA"/>
</dbReference>
<evidence type="ECO:0000256" key="13">
    <source>
        <dbReference type="ARBA" id="ARBA00033470"/>
    </source>
</evidence>
<dbReference type="PANTHER" id="PTHR43030">
    <property type="entry name" value="PHOSPHOENOLPYRUVATE SYNTHASE"/>
    <property type="match status" value="1"/>
</dbReference>
<evidence type="ECO:0000313" key="19">
    <source>
        <dbReference type="Proteomes" id="UP001483337"/>
    </source>
</evidence>
<dbReference type="InterPro" id="IPR002192">
    <property type="entry name" value="PPDK_AMP/ATP-bd"/>
</dbReference>
<evidence type="ECO:0000256" key="2">
    <source>
        <dbReference type="ARBA" id="ARBA00002988"/>
    </source>
</evidence>
<dbReference type="Pfam" id="PF01326">
    <property type="entry name" value="PPDK_N"/>
    <property type="match status" value="1"/>
</dbReference>
<dbReference type="SUPFAM" id="SSF51621">
    <property type="entry name" value="Phosphoenolpyruvate/pyruvate domain"/>
    <property type="match status" value="1"/>
</dbReference>
<evidence type="ECO:0000256" key="11">
    <source>
        <dbReference type="ARBA" id="ARBA00022840"/>
    </source>
</evidence>
<dbReference type="InterPro" id="IPR018274">
    <property type="entry name" value="PEP_util_AS"/>
</dbReference>
<evidence type="ECO:0000259" key="17">
    <source>
        <dbReference type="Pfam" id="PF02896"/>
    </source>
</evidence>
<evidence type="ECO:0000256" key="10">
    <source>
        <dbReference type="ARBA" id="ARBA00022777"/>
    </source>
</evidence>
<evidence type="ECO:0000259" key="15">
    <source>
        <dbReference type="Pfam" id="PF00391"/>
    </source>
</evidence>
<protein>
    <recommendedName>
        <fullName evidence="6">Phosphoenolpyruvate synthase</fullName>
        <ecNumber evidence="5">2.7.9.2</ecNumber>
    </recommendedName>
    <alternativeName>
        <fullName evidence="13">Pyruvate, water dikinase</fullName>
    </alternativeName>
</protein>
<dbReference type="Gene3D" id="3.20.20.60">
    <property type="entry name" value="Phosphoenolpyruvate-binding domains"/>
    <property type="match status" value="1"/>
</dbReference>
<feature type="domain" description="Pyruvate phosphate dikinase AMP/ATP-binding" evidence="16">
    <location>
        <begin position="17"/>
        <end position="329"/>
    </location>
</feature>
<dbReference type="Gene3D" id="3.30.1490.20">
    <property type="entry name" value="ATP-grasp fold, A domain"/>
    <property type="match status" value="1"/>
</dbReference>
<comment type="similarity">
    <text evidence="4">Belongs to the PEP-utilizing enzyme family.</text>
</comment>
<evidence type="ECO:0000256" key="1">
    <source>
        <dbReference type="ARBA" id="ARBA00001946"/>
    </source>
</evidence>
<evidence type="ECO:0000256" key="3">
    <source>
        <dbReference type="ARBA" id="ARBA00004742"/>
    </source>
</evidence>
<dbReference type="InterPro" id="IPR006319">
    <property type="entry name" value="PEP_synth"/>
</dbReference>
<name>A0ABZ2UNA3_9CYAN</name>
<dbReference type="InterPro" id="IPR040442">
    <property type="entry name" value="Pyrv_kinase-like_dom_sf"/>
</dbReference>
<evidence type="ECO:0000256" key="8">
    <source>
        <dbReference type="ARBA" id="ARBA00022723"/>
    </source>
</evidence>
<feature type="domain" description="PEP-utilising enzyme C-terminal" evidence="17">
    <location>
        <begin position="481"/>
        <end position="774"/>
    </location>
</feature>
<evidence type="ECO:0000256" key="4">
    <source>
        <dbReference type="ARBA" id="ARBA00007837"/>
    </source>
</evidence>
<accession>A0ABZ2UNA3</accession>
<comment type="function">
    <text evidence="2">Catalyzes the phosphorylation of pyruvate to phosphoenolpyruvate.</text>
</comment>
<evidence type="ECO:0000256" key="5">
    <source>
        <dbReference type="ARBA" id="ARBA00011996"/>
    </source>
</evidence>
<dbReference type="PROSITE" id="PS00742">
    <property type="entry name" value="PEP_ENZYMES_2"/>
    <property type="match status" value="1"/>
</dbReference>
<dbReference type="SUPFAM" id="SSF52009">
    <property type="entry name" value="Phosphohistidine domain"/>
    <property type="match status" value="1"/>
</dbReference>
<dbReference type="SUPFAM" id="SSF56059">
    <property type="entry name" value="Glutathione synthetase ATP-binding domain-like"/>
    <property type="match status" value="1"/>
</dbReference>
<dbReference type="PROSITE" id="PS00370">
    <property type="entry name" value="PEP_ENZYMES_PHOS_SITE"/>
    <property type="match status" value="1"/>
</dbReference>
<proteinExistence type="inferred from homology"/>
<sequence>MDKLYWLDEIKLSDRAKVGDKAFYLSRIVQSGYPVVSGFVISADTWREFLETLHSSESLVADLPHSSLHLDVGNWQQLQHVARCLRQEVLDASLPSHWVSQISQATKTWDCQCLILRPSLNISSGTQQLEHISGLLESVFCLCDPEEIAQGLKQTWSQLFCARSLLYWQKVGVNLQQINLGILVQPVENVIASGVFKVNNYGAEIEATYGLGLAITKGEVLPDIYYIEDKTKVIKEKQLGNKIIAYSVDPNPAFLTDESQPIQSVKKYNNCCFAYLLNEEKQKQYSLSDEHIKEIIILGNQLVDEIGNNLTIKWNITDKNQASKIYIDQINIPQNFNFDWQLIKGIGASKGRVIASAFVILSNSQPKVKQIPKGVIVIAPAITTDCLPLLHEVAGIVTERGGLTSHAAILSRELAIPSVVSAKNITSQIKSGERILMDGSTGEIYRLSDNESLNNYEIKKWEKDQKMSLQTNIKERQINNSQHQTNLPMISTQLLVNISQDSLIDKVQDLLIDGVGLLRSELMILNILKGENPLVWVLNGRKIELLEVLSEQIEKFARAFAPKPILYRSLDWRSQDLSLSKDTKQSLQTSILDEHGTLSYLKNPAVFELELKALAALQKKGYKNIHLMLPFVRTVEEFVFCRRKVEQAGLTQDSSFQLWIMAEVPSILFLLPEYIKAGANGVSIGTNDLTQLILGVNREYGELSSMFNECHPAVMAAIAQLIKMAKAGGIPCSICGQAPALYPEIIDKLIEWGITSISVEPEAIETTYTAIARAEQRIILAAARKQLGYL</sequence>
<dbReference type="Gene3D" id="3.50.30.10">
    <property type="entry name" value="Phosphohistidine domain"/>
    <property type="match status" value="1"/>
</dbReference>
<dbReference type="PANTHER" id="PTHR43030:SF1">
    <property type="entry name" value="PHOSPHOENOLPYRUVATE SYNTHASE"/>
    <property type="match status" value="1"/>
</dbReference>
<evidence type="ECO:0000256" key="6">
    <source>
        <dbReference type="ARBA" id="ARBA00021623"/>
    </source>
</evidence>
<evidence type="ECO:0000256" key="14">
    <source>
        <dbReference type="ARBA" id="ARBA00047700"/>
    </source>
</evidence>
<dbReference type="Gene3D" id="3.30.470.20">
    <property type="entry name" value="ATP-grasp fold, B domain"/>
    <property type="match status" value="1"/>
</dbReference>
<evidence type="ECO:0000313" key="18">
    <source>
        <dbReference type="EMBL" id="WZB86499.1"/>
    </source>
</evidence>
<keyword evidence="19" id="KW-1185">Reference proteome</keyword>
<keyword evidence="12" id="KW-0460">Magnesium</keyword>
<dbReference type="InterPro" id="IPR015813">
    <property type="entry name" value="Pyrv/PenolPyrv_kinase-like_dom"/>
</dbReference>
<feature type="domain" description="PEP-utilising enzyme mobile" evidence="15">
    <location>
        <begin position="371"/>
        <end position="442"/>
    </location>
</feature>
<organism evidence="18 19">
    <name type="scientific">Okeanomitos corallinicola TIOX110</name>
    <dbReference type="NCBI Taxonomy" id="3133117"/>
    <lineage>
        <taxon>Bacteria</taxon>
        <taxon>Bacillati</taxon>
        <taxon>Cyanobacteriota</taxon>
        <taxon>Cyanophyceae</taxon>
        <taxon>Nostocales</taxon>
        <taxon>Aphanizomenonaceae</taxon>
        <taxon>Okeanomitos</taxon>
    </lineage>
</organism>
<evidence type="ECO:0000259" key="16">
    <source>
        <dbReference type="Pfam" id="PF01326"/>
    </source>
</evidence>
<gene>
    <name evidence="18" type="ORF">WJM97_13940</name>
</gene>
<comment type="pathway">
    <text evidence="3">Carbohydrate biosynthesis; gluconeogenesis.</text>
</comment>
<comment type="cofactor">
    <cofactor evidence="1">
        <name>Mg(2+)</name>
        <dbReference type="ChEBI" id="CHEBI:18420"/>
    </cofactor>
</comment>
<dbReference type="InterPro" id="IPR013815">
    <property type="entry name" value="ATP_grasp_subdomain_1"/>
</dbReference>
<dbReference type="InterPro" id="IPR000121">
    <property type="entry name" value="PEP_util_C"/>
</dbReference>
<keyword evidence="8" id="KW-0479">Metal-binding</keyword>
<dbReference type="Pfam" id="PF02896">
    <property type="entry name" value="PEP-utilizers_C"/>
    <property type="match status" value="1"/>
</dbReference>
<evidence type="ECO:0000256" key="12">
    <source>
        <dbReference type="ARBA" id="ARBA00022842"/>
    </source>
</evidence>